<evidence type="ECO:0000259" key="1">
    <source>
        <dbReference type="Pfam" id="PF14111"/>
    </source>
</evidence>
<reference evidence="2" key="1">
    <citation type="journal article" date="2014" name="Nat. Commun.">
        <title>The tobacco genome sequence and its comparison with those of tomato and potato.</title>
        <authorList>
            <person name="Sierro N."/>
            <person name="Battey J.N."/>
            <person name="Ouadi S."/>
            <person name="Bakaher N."/>
            <person name="Bovet L."/>
            <person name="Willig A."/>
            <person name="Goepfert S."/>
            <person name="Peitsch M.C."/>
            <person name="Ivanov N.V."/>
        </authorList>
    </citation>
    <scope>NUCLEOTIDE SEQUENCE [LARGE SCALE GENOMIC DNA]</scope>
</reference>
<dbReference type="OMA" id="LMFADEC"/>
<dbReference type="AlphaFoldDB" id="A0A1S4C7B7"/>
<dbReference type="GeneID" id="107815998"/>
<dbReference type="OrthoDB" id="1939300at2759"/>
<evidence type="ECO:0000313" key="2">
    <source>
        <dbReference type="Proteomes" id="UP000790787"/>
    </source>
</evidence>
<reference evidence="3" key="2">
    <citation type="submission" date="2025-08" db="UniProtKB">
        <authorList>
            <consortium name="RefSeq"/>
        </authorList>
    </citation>
    <scope>IDENTIFICATION</scope>
    <source>
        <tissue evidence="3">Leaf</tissue>
    </source>
</reference>
<dbReference type="PaxDb" id="4097-A0A1S4C7B7"/>
<keyword evidence="2" id="KW-1185">Reference proteome</keyword>
<dbReference type="InterPro" id="IPR025558">
    <property type="entry name" value="DUF4283"/>
</dbReference>
<name>A0A1S4C7B7_TOBAC</name>
<organism evidence="2 3">
    <name type="scientific">Nicotiana tabacum</name>
    <name type="common">Common tobacco</name>
    <dbReference type="NCBI Taxonomy" id="4097"/>
    <lineage>
        <taxon>Eukaryota</taxon>
        <taxon>Viridiplantae</taxon>
        <taxon>Streptophyta</taxon>
        <taxon>Embryophyta</taxon>
        <taxon>Tracheophyta</taxon>
        <taxon>Spermatophyta</taxon>
        <taxon>Magnoliopsida</taxon>
        <taxon>eudicotyledons</taxon>
        <taxon>Gunneridae</taxon>
        <taxon>Pentapetalae</taxon>
        <taxon>asterids</taxon>
        <taxon>lamiids</taxon>
        <taxon>Solanales</taxon>
        <taxon>Solanaceae</taxon>
        <taxon>Nicotianoideae</taxon>
        <taxon>Nicotianeae</taxon>
        <taxon>Nicotiana</taxon>
    </lineage>
</organism>
<dbReference type="Pfam" id="PF14111">
    <property type="entry name" value="DUF4283"/>
    <property type="match status" value="1"/>
</dbReference>
<gene>
    <name evidence="3" type="primary">LOC107815998</name>
</gene>
<dbReference type="Proteomes" id="UP000790787">
    <property type="component" value="Chromosome 8"/>
</dbReference>
<dbReference type="KEGG" id="nta:107815998"/>
<protein>
    <submittedName>
        <fullName evidence="3">Uncharacterized protein LOC107815998</fullName>
    </submittedName>
</protein>
<feature type="domain" description="DUF4283" evidence="1">
    <location>
        <begin position="90"/>
        <end position="172"/>
    </location>
</feature>
<accession>A0A1S4C7B7</accession>
<proteinExistence type="predicted"/>
<dbReference type="PANTHER" id="PTHR33233">
    <property type="entry name" value="ENDONUCLEASE/EXONUCLEASE/PHOSPHATASE"/>
    <property type="match status" value="1"/>
</dbReference>
<dbReference type="RefSeq" id="XP_016497147.1">
    <property type="nucleotide sequence ID" value="XM_016641661.1"/>
</dbReference>
<sequence length="277" mass="31810">MATPTGPPFTTRSLEVRNASAHTGPIEINQIRIEPIAEEKVSLTGTPWVKLFAGNRSAENGMALSYIAPEVVDGQYVVNLDKLEVENEIGKWKKALIVYVIGETPGYNQMHRYISQHWNNVAEPDLFLHEDGYYIVKFLSLSDLREILYGGSYTINSKLVILKQWSLEFDFNTEFLIEIPLWVKFPKLPMNCWGINSLSRIASTLGNPLFADQCITKQTRVSYTRILIEVNVTKKLPTEITVNYPLGRQFQQPIEFEWKPEFFSEYLKIGHDCMKQK</sequence>
<dbReference type="PANTHER" id="PTHR33233:SF17">
    <property type="entry name" value="DUF4283 DOMAIN-CONTAINING PROTEIN"/>
    <property type="match status" value="1"/>
</dbReference>
<evidence type="ECO:0000313" key="3">
    <source>
        <dbReference type="RefSeq" id="XP_016497147.1"/>
    </source>
</evidence>